<keyword evidence="2" id="KW-0238">DNA-binding</keyword>
<dbReference type="InterPro" id="IPR036390">
    <property type="entry name" value="WH_DNA-bd_sf"/>
</dbReference>
<reference evidence="5" key="1">
    <citation type="submission" date="2020-12" db="EMBL/GenBank/DDBJ databases">
        <title>Vagococcus allomyrinae sp. nov. and Enterococcus lavae sp. nov., isolated from the larvae of Allomyrina dichotoma.</title>
        <authorList>
            <person name="Lee S.D."/>
        </authorList>
    </citation>
    <scope>NUCLEOTIDE SEQUENCE</scope>
    <source>
        <strain evidence="5">BWB3-3</strain>
    </source>
</reference>
<dbReference type="SMART" id="SM00418">
    <property type="entry name" value="HTH_ARSR"/>
    <property type="match status" value="1"/>
</dbReference>
<dbReference type="InterPro" id="IPR018334">
    <property type="entry name" value="ArsR_HTH"/>
</dbReference>
<organism evidence="5 6">
    <name type="scientific">Vagococcus allomyrinae</name>
    <dbReference type="NCBI Taxonomy" id="2794353"/>
    <lineage>
        <taxon>Bacteria</taxon>
        <taxon>Bacillati</taxon>
        <taxon>Bacillota</taxon>
        <taxon>Bacilli</taxon>
        <taxon>Lactobacillales</taxon>
        <taxon>Enterococcaceae</taxon>
        <taxon>Vagococcus</taxon>
    </lineage>
</organism>
<dbReference type="RefSeq" id="WP_209530040.1">
    <property type="nucleotide sequence ID" value="NZ_JAEEGA010000011.1"/>
</dbReference>
<evidence type="ECO:0000259" key="4">
    <source>
        <dbReference type="PROSITE" id="PS50987"/>
    </source>
</evidence>
<protein>
    <submittedName>
        <fullName evidence="5">Helix-turn-helix transcriptional regulator</fullName>
    </submittedName>
</protein>
<dbReference type="SUPFAM" id="SSF46785">
    <property type="entry name" value="Winged helix' DNA-binding domain"/>
    <property type="match status" value="1"/>
</dbReference>
<dbReference type="InterPro" id="IPR036388">
    <property type="entry name" value="WH-like_DNA-bd_sf"/>
</dbReference>
<dbReference type="NCBIfam" id="NF033788">
    <property type="entry name" value="HTH_metalloreg"/>
    <property type="match status" value="1"/>
</dbReference>
<comment type="caution">
    <text evidence="5">The sequence shown here is derived from an EMBL/GenBank/DDBJ whole genome shotgun (WGS) entry which is preliminary data.</text>
</comment>
<keyword evidence="3" id="KW-0804">Transcription</keyword>
<keyword evidence="6" id="KW-1185">Reference proteome</keyword>
<dbReference type="InterPro" id="IPR051081">
    <property type="entry name" value="HTH_MetalResp_TranReg"/>
</dbReference>
<dbReference type="Pfam" id="PF01022">
    <property type="entry name" value="HTH_5"/>
    <property type="match status" value="1"/>
</dbReference>
<name>A0A940PAL2_9ENTE</name>
<evidence type="ECO:0000256" key="2">
    <source>
        <dbReference type="ARBA" id="ARBA00023125"/>
    </source>
</evidence>
<dbReference type="Gene3D" id="1.10.10.10">
    <property type="entry name" value="Winged helix-like DNA-binding domain superfamily/Winged helix DNA-binding domain"/>
    <property type="match status" value="1"/>
</dbReference>
<dbReference type="GO" id="GO:0003677">
    <property type="term" value="F:DNA binding"/>
    <property type="evidence" value="ECO:0007669"/>
    <property type="project" value="UniProtKB-KW"/>
</dbReference>
<dbReference type="InterPro" id="IPR011991">
    <property type="entry name" value="ArsR-like_HTH"/>
</dbReference>
<evidence type="ECO:0000313" key="6">
    <source>
        <dbReference type="Proteomes" id="UP000674938"/>
    </source>
</evidence>
<feature type="domain" description="HTH arsR-type" evidence="4">
    <location>
        <begin position="1"/>
        <end position="92"/>
    </location>
</feature>
<dbReference type="PROSITE" id="PS00846">
    <property type="entry name" value="HTH_ARSR_1"/>
    <property type="match status" value="1"/>
</dbReference>
<dbReference type="EMBL" id="JAEEGA010000011">
    <property type="protein sequence ID" value="MBP1042661.1"/>
    <property type="molecule type" value="Genomic_DNA"/>
</dbReference>
<dbReference type="PROSITE" id="PS50987">
    <property type="entry name" value="HTH_ARSR_2"/>
    <property type="match status" value="1"/>
</dbReference>
<dbReference type="PANTHER" id="PTHR33154">
    <property type="entry name" value="TRANSCRIPTIONAL REGULATOR, ARSR FAMILY"/>
    <property type="match status" value="1"/>
</dbReference>
<dbReference type="CDD" id="cd00090">
    <property type="entry name" value="HTH_ARSR"/>
    <property type="match status" value="1"/>
</dbReference>
<sequence>MDYEKTSLILKAMADPKRMKIIDLLSSGSLCACDVLAHFDFTQPTLSHHMKVLENAGIVSVSKKSQWHHYTLKENFVTELMNDMTQLLASNGETCLCHHQTCNCNQQTNNSSNDTTKEITKT</sequence>
<accession>A0A940PAL2</accession>
<dbReference type="PANTHER" id="PTHR33154:SF18">
    <property type="entry name" value="ARSENICAL RESISTANCE OPERON REPRESSOR"/>
    <property type="match status" value="1"/>
</dbReference>
<evidence type="ECO:0000256" key="1">
    <source>
        <dbReference type="ARBA" id="ARBA00023015"/>
    </source>
</evidence>
<dbReference type="PRINTS" id="PR00778">
    <property type="entry name" value="HTHARSR"/>
</dbReference>
<dbReference type="GO" id="GO:0003700">
    <property type="term" value="F:DNA-binding transcription factor activity"/>
    <property type="evidence" value="ECO:0007669"/>
    <property type="project" value="InterPro"/>
</dbReference>
<dbReference type="InterPro" id="IPR001845">
    <property type="entry name" value="HTH_ArsR_DNA-bd_dom"/>
</dbReference>
<dbReference type="AlphaFoldDB" id="A0A940PAL2"/>
<proteinExistence type="predicted"/>
<keyword evidence="1" id="KW-0805">Transcription regulation</keyword>
<evidence type="ECO:0000256" key="3">
    <source>
        <dbReference type="ARBA" id="ARBA00023163"/>
    </source>
</evidence>
<gene>
    <name evidence="5" type="ORF">I6N95_16715</name>
</gene>
<evidence type="ECO:0000313" key="5">
    <source>
        <dbReference type="EMBL" id="MBP1042661.1"/>
    </source>
</evidence>
<dbReference type="Proteomes" id="UP000674938">
    <property type="component" value="Unassembled WGS sequence"/>
</dbReference>